<evidence type="ECO:0000313" key="2">
    <source>
        <dbReference type="Proteomes" id="UP000287296"/>
    </source>
</evidence>
<dbReference type="EMBL" id="QYTW02000019">
    <property type="protein sequence ID" value="RST58499.1"/>
    <property type="molecule type" value="Genomic_DNA"/>
</dbReference>
<dbReference type="RefSeq" id="WP_120115968.1">
    <property type="nucleotide sequence ID" value="NZ_QYTW02000019.1"/>
</dbReference>
<sequence length="86" mass="10112">MRAYQLKRIDKQHEMHIQAWLNHIAGSTKEQGKKQVPVFKRFEDFYNYEEELKKVERPERSKLSPKLQRMASLAAKINLGRGIADG</sequence>
<reference evidence="1 2" key="1">
    <citation type="submission" date="2018-12" db="EMBL/GenBank/DDBJ databases">
        <authorList>
            <person name="Sun L."/>
            <person name="Chen Z."/>
        </authorList>
    </citation>
    <scope>NUCLEOTIDE SEQUENCE [LARGE SCALE GENOMIC DNA]</scope>
    <source>
        <strain evidence="1 2">LMG 29736</strain>
    </source>
</reference>
<dbReference type="AlphaFoldDB" id="A0A429X543"/>
<dbReference type="Proteomes" id="UP000287296">
    <property type="component" value="Unassembled WGS sequence"/>
</dbReference>
<evidence type="ECO:0000313" key="1">
    <source>
        <dbReference type="EMBL" id="RST58499.1"/>
    </source>
</evidence>
<accession>A0A429X543</accession>
<organism evidence="1 2">
    <name type="scientific">Siminovitchia terrae</name>
    <name type="common">Bacillus terrae</name>
    <dbReference type="NCBI Taxonomy" id="1914933"/>
    <lineage>
        <taxon>Bacteria</taxon>
        <taxon>Bacillati</taxon>
        <taxon>Bacillota</taxon>
        <taxon>Bacilli</taxon>
        <taxon>Bacillales</taxon>
        <taxon>Bacillaceae</taxon>
        <taxon>Siminovitchia</taxon>
    </lineage>
</organism>
<comment type="caution">
    <text evidence="1">The sequence shown here is derived from an EMBL/GenBank/DDBJ whole genome shotgun (WGS) entry which is preliminary data.</text>
</comment>
<protein>
    <submittedName>
        <fullName evidence="1">Uncharacterized protein</fullName>
    </submittedName>
</protein>
<name>A0A429X543_SIMTE</name>
<gene>
    <name evidence="1" type="ORF">D5F11_016865</name>
</gene>
<dbReference type="OrthoDB" id="2064143at2"/>
<proteinExistence type="predicted"/>